<dbReference type="Pfam" id="PF07999">
    <property type="entry name" value="RHSP"/>
    <property type="match status" value="1"/>
</dbReference>
<gene>
    <name evidence="2" type="ORF">C3747_386g16</name>
</gene>
<dbReference type="VEuPathDB" id="TriTrypDB:TcCL_NonESM07340"/>
<reference evidence="2 3" key="1">
    <citation type="journal article" date="2018" name="Microb. Genom.">
        <title>Expanding an expanded genome: long-read sequencing of Trypanosoma cruzi.</title>
        <authorList>
            <person name="Berna L."/>
            <person name="Rodriguez M."/>
            <person name="Chiribao M.L."/>
            <person name="Parodi-Talice A."/>
            <person name="Pita S."/>
            <person name="Rijo G."/>
            <person name="Alvarez-Valin F."/>
            <person name="Robello C."/>
        </authorList>
    </citation>
    <scope>NUCLEOTIDE SEQUENCE [LARGE SCALE GENOMIC DNA]</scope>
    <source>
        <strain evidence="2 3">TCC</strain>
    </source>
</reference>
<dbReference type="InterPro" id="IPR046836">
    <property type="entry name" value="RHS_C"/>
</dbReference>
<dbReference type="VEuPathDB" id="TriTrypDB:C3747_386g16"/>
<protein>
    <submittedName>
        <fullName evidence="2">Putative retrotransposon hot spot protein (RHS)</fullName>
    </submittedName>
</protein>
<dbReference type="NCBIfam" id="TIGR01631">
    <property type="entry name" value="Trypano_RHS"/>
    <property type="match status" value="1"/>
</dbReference>
<dbReference type="VEuPathDB" id="TriTrypDB:TcCLB.510543.90"/>
<sequence>MAAGSYLLYQLLHYDVEKLQLVVYCFGDTTYVFDKTIQTVTKCEGNEISKNLLCDLWQRGMKGYIIYDVTEKGMPASCFASFCEWGMIVVSSPSLDNYDGWATQVTATRIIMNCPDEKDVKAMCAWMKQGLDPDEQAEYWSMVEKHMEKVGPLPRHIFHANDFKARFGAVEDALEAINSRYADDRFILPGEGLWYSKDPSQKLVRIVRIRGERGAERFRNAPICYSLGSRSANILAKAMSEKGFLLFVLGARKTILSACTDRFCLRALIFGRFVSAMTEELKEVRPPARRGARRTVLKANPGAHPTEICEIPGVGEIDAKQNINHRVLYIPVVRDFPLVDCFFFVESPRRTLVGLRMTTAGEHHTTTSTVWQFTEHLSEFFDGWEEFAQGLSWEIIYVQHADSTPMNGWQRCDVVNTDGVSEEENRGRIAEFWKTTHQYQFALTECFLRRMFYS</sequence>
<dbReference type="VEuPathDB" id="TriTrypDB:ECC02_002347"/>
<dbReference type="VEuPathDB" id="TriTrypDB:TCSYLVIO_007867"/>
<dbReference type="PANTHER" id="PTHR33129">
    <property type="entry name" value="PROTEIN KINASE DOMAIN-CONTAINING PROTEIN-RELATED"/>
    <property type="match status" value="1"/>
</dbReference>
<dbReference type="Proteomes" id="UP000246078">
    <property type="component" value="Unassembled WGS sequence"/>
</dbReference>
<dbReference type="PANTHER" id="PTHR33129:SF3">
    <property type="entry name" value="HOT SPOT (RHS) PROTEIN, PUTATIVE-RELATED"/>
    <property type="match status" value="1"/>
</dbReference>
<dbReference type="InterPro" id="IPR006518">
    <property type="entry name" value="Trypano_RHS"/>
</dbReference>
<evidence type="ECO:0000313" key="3">
    <source>
        <dbReference type="Proteomes" id="UP000246078"/>
    </source>
</evidence>
<feature type="domain" description="Retrotransposon hot spot protein,C-terminal" evidence="1">
    <location>
        <begin position="1"/>
        <end position="284"/>
    </location>
</feature>
<dbReference type="VEuPathDB" id="TriTrypDB:TcCLB.507167.70"/>
<evidence type="ECO:0000313" key="2">
    <source>
        <dbReference type="EMBL" id="PWU89738.1"/>
    </source>
</evidence>
<comment type="caution">
    <text evidence="2">The sequence shown here is derived from an EMBL/GenBank/DDBJ whole genome shotgun (WGS) entry which is preliminary data.</text>
</comment>
<evidence type="ECO:0000259" key="1">
    <source>
        <dbReference type="Pfam" id="PF07999"/>
    </source>
</evidence>
<dbReference type="VEuPathDB" id="TriTrypDB:TcG_13403"/>
<organism evidence="2 3">
    <name type="scientific">Trypanosoma cruzi</name>
    <dbReference type="NCBI Taxonomy" id="5693"/>
    <lineage>
        <taxon>Eukaryota</taxon>
        <taxon>Discoba</taxon>
        <taxon>Euglenozoa</taxon>
        <taxon>Kinetoplastea</taxon>
        <taxon>Metakinetoplastina</taxon>
        <taxon>Trypanosomatida</taxon>
        <taxon>Trypanosomatidae</taxon>
        <taxon>Trypanosoma</taxon>
        <taxon>Schizotrypanum</taxon>
    </lineage>
</organism>
<dbReference type="VEuPathDB" id="TriTrypDB:TcG_08425"/>
<dbReference type="VEuPathDB" id="TriTrypDB:C4B63_162g13"/>
<name>A0A2V2V3V3_TRYCR</name>
<dbReference type="InterPro" id="IPR052980">
    <property type="entry name" value="Crinkler_effector"/>
</dbReference>
<dbReference type="AlphaFoldDB" id="A0A2V2V3V3"/>
<dbReference type="VEuPathDB" id="TriTrypDB:TCDM_04092"/>
<dbReference type="EMBL" id="PRFC01000386">
    <property type="protein sequence ID" value="PWU89738.1"/>
    <property type="molecule type" value="Genomic_DNA"/>
</dbReference>
<proteinExistence type="predicted"/>
<dbReference type="VEuPathDB" id="TriTrypDB:Tc_MARK_6733"/>
<accession>A0A2V2V3V3</accession>